<dbReference type="eggNOG" id="COG2360">
    <property type="taxonomic scope" value="Bacteria"/>
</dbReference>
<dbReference type="RefSeq" id="WP_004873249.1">
    <property type="nucleotide sequence ID" value="NZ_CP005986.1"/>
</dbReference>
<comment type="function">
    <text evidence="8 15">Functions in the N-end rule pathway of protein degradation where it conjugates Leu, Phe and, less efficiently, Met from aminoacyl-tRNAs to the N-termini of proteins containing an N-terminal arginine or lysine.</text>
</comment>
<protein>
    <recommendedName>
        <fullName evidence="11 15">Leucyl/phenylalanyl-tRNA--protein transferase</fullName>
        <ecNumber evidence="10 15">2.3.2.6</ecNumber>
    </recommendedName>
    <alternativeName>
        <fullName evidence="12 15">L/F-transferase</fullName>
    </alternativeName>
    <alternativeName>
        <fullName evidence="13 15">Leucyltransferase</fullName>
    </alternativeName>
    <alternativeName>
        <fullName evidence="14 15">Phenyalanyltransferase</fullName>
    </alternativeName>
</protein>
<evidence type="ECO:0000256" key="2">
    <source>
        <dbReference type="ARBA" id="ARBA00022490"/>
    </source>
</evidence>
<evidence type="ECO:0000256" key="10">
    <source>
        <dbReference type="ARBA" id="ARBA00066767"/>
    </source>
</evidence>
<evidence type="ECO:0000256" key="7">
    <source>
        <dbReference type="ARBA" id="ARBA00051538"/>
    </source>
</evidence>
<comment type="catalytic activity">
    <reaction evidence="6 15">
        <text>N-terminal L-arginyl-[protein] + L-leucyl-tRNA(Leu) = N-terminal L-leucyl-L-arginyl-[protein] + tRNA(Leu) + H(+)</text>
        <dbReference type="Rhea" id="RHEA:50416"/>
        <dbReference type="Rhea" id="RHEA-COMP:9613"/>
        <dbReference type="Rhea" id="RHEA-COMP:9622"/>
        <dbReference type="Rhea" id="RHEA-COMP:12672"/>
        <dbReference type="Rhea" id="RHEA-COMP:12673"/>
        <dbReference type="ChEBI" id="CHEBI:15378"/>
        <dbReference type="ChEBI" id="CHEBI:64719"/>
        <dbReference type="ChEBI" id="CHEBI:78442"/>
        <dbReference type="ChEBI" id="CHEBI:78494"/>
        <dbReference type="ChEBI" id="CHEBI:133044"/>
        <dbReference type="EC" id="2.3.2.6"/>
    </reaction>
</comment>
<keyword evidence="3 15" id="KW-0808">Transferase</keyword>
<proteinExistence type="inferred from homology"/>
<dbReference type="InterPro" id="IPR042221">
    <property type="entry name" value="Leu/Phe-tRNA_Trfase_N"/>
</dbReference>
<evidence type="ECO:0000256" key="15">
    <source>
        <dbReference type="HAMAP-Rule" id="MF_00688"/>
    </source>
</evidence>
<dbReference type="InterPro" id="IPR004616">
    <property type="entry name" value="Leu/Phe-tRNA_Trfase"/>
</dbReference>
<gene>
    <name evidence="15" type="primary">aat</name>
    <name evidence="16" type="ORF">Acaty_c2469</name>
</gene>
<accession>A0A059ZXZ2</accession>
<comment type="subcellular location">
    <subcellularLocation>
        <location evidence="1 15">Cytoplasm</location>
    </subcellularLocation>
</comment>
<dbReference type="Gene3D" id="3.40.630.70">
    <property type="entry name" value="Leucyl/phenylalanyl-tRNA-protein transferase, C-terminal domain"/>
    <property type="match status" value="1"/>
</dbReference>
<evidence type="ECO:0000256" key="14">
    <source>
        <dbReference type="ARBA" id="ARBA00083640"/>
    </source>
</evidence>
<dbReference type="FunFam" id="3.30.70.3550:FF:000001">
    <property type="entry name" value="Leucyl/phenylalanyl-tRNA--protein transferase"/>
    <property type="match status" value="1"/>
</dbReference>
<dbReference type="Gene3D" id="3.30.70.3550">
    <property type="entry name" value="Leucyl/phenylalanyl-tRNA-protein transferase, N-terminal domain"/>
    <property type="match status" value="1"/>
</dbReference>
<dbReference type="NCBIfam" id="TIGR00667">
    <property type="entry name" value="aat"/>
    <property type="match status" value="1"/>
</dbReference>
<dbReference type="HOGENOM" id="CLU_075045_0_0_6"/>
<dbReference type="GeneID" id="92932533"/>
<dbReference type="AlphaFoldDB" id="A0A059ZXZ2"/>
<keyword evidence="4 15" id="KW-0012">Acyltransferase</keyword>
<dbReference type="PANTHER" id="PTHR30098:SF2">
    <property type="entry name" value="LEUCYL_PHENYLALANYL-TRNA--PROTEIN TRANSFERASE"/>
    <property type="match status" value="1"/>
</dbReference>
<reference evidence="16 17" key="1">
    <citation type="journal article" date="2009" name="J. Bacteriol.">
        <title>Draft genome sequence of the extremely acidophilic bacterium Acidithiobacillus caldus ATCC 51756 reveals metabolic versatility in the genus Acidithiobacillus.</title>
        <authorList>
            <person name="Valdes J."/>
            <person name="Quatrini R."/>
            <person name="Hallberg K."/>
            <person name="Dopson M."/>
            <person name="Valenzuela P.D."/>
            <person name="Holmes D.S."/>
        </authorList>
    </citation>
    <scope>NUCLEOTIDE SEQUENCE [LARGE SCALE GENOMIC DNA]</scope>
    <source>
        <strain evidence="17">ATCC 51756 / DSM 8584 / KU</strain>
    </source>
</reference>
<dbReference type="PANTHER" id="PTHR30098">
    <property type="entry name" value="LEUCYL/PHENYLALANYL-TRNA--PROTEIN TRANSFERASE"/>
    <property type="match status" value="1"/>
</dbReference>
<evidence type="ECO:0000313" key="17">
    <source>
        <dbReference type="Proteomes" id="UP000005522"/>
    </source>
</evidence>
<evidence type="ECO:0000256" key="13">
    <source>
        <dbReference type="ARBA" id="ARBA00077165"/>
    </source>
</evidence>
<comment type="similarity">
    <text evidence="9 15">Belongs to the L/F-transferase family.</text>
</comment>
<keyword evidence="2 15" id="KW-0963">Cytoplasm</keyword>
<dbReference type="EC" id="2.3.2.6" evidence="10 15"/>
<evidence type="ECO:0000256" key="6">
    <source>
        <dbReference type="ARBA" id="ARBA00050652"/>
    </source>
</evidence>
<dbReference type="GO" id="GO:0008914">
    <property type="term" value="F:leucyl-tRNA--protein transferase activity"/>
    <property type="evidence" value="ECO:0007669"/>
    <property type="project" value="UniProtKB-UniRule"/>
</dbReference>
<evidence type="ECO:0000256" key="9">
    <source>
        <dbReference type="ARBA" id="ARBA00061535"/>
    </source>
</evidence>
<evidence type="ECO:0000256" key="1">
    <source>
        <dbReference type="ARBA" id="ARBA00004496"/>
    </source>
</evidence>
<evidence type="ECO:0000256" key="4">
    <source>
        <dbReference type="ARBA" id="ARBA00023315"/>
    </source>
</evidence>
<name>A0A059ZXZ2_ACICK</name>
<evidence type="ECO:0000256" key="11">
    <source>
        <dbReference type="ARBA" id="ARBA00074372"/>
    </source>
</evidence>
<dbReference type="GO" id="GO:0005737">
    <property type="term" value="C:cytoplasm"/>
    <property type="evidence" value="ECO:0007669"/>
    <property type="project" value="UniProtKB-SubCell"/>
</dbReference>
<evidence type="ECO:0000256" key="8">
    <source>
        <dbReference type="ARBA" id="ARBA00054043"/>
    </source>
</evidence>
<evidence type="ECO:0000256" key="12">
    <source>
        <dbReference type="ARBA" id="ARBA00077136"/>
    </source>
</evidence>
<evidence type="ECO:0000256" key="3">
    <source>
        <dbReference type="ARBA" id="ARBA00022679"/>
    </source>
</evidence>
<dbReference type="HAMAP" id="MF_00688">
    <property type="entry name" value="Leu_Phe_trans"/>
    <property type="match status" value="1"/>
</dbReference>
<comment type="catalytic activity">
    <reaction evidence="5 15">
        <text>L-phenylalanyl-tRNA(Phe) + an N-terminal L-alpha-aminoacyl-[protein] = an N-terminal L-phenylalanyl-L-alpha-aminoacyl-[protein] + tRNA(Phe)</text>
        <dbReference type="Rhea" id="RHEA:43632"/>
        <dbReference type="Rhea" id="RHEA-COMP:9668"/>
        <dbReference type="Rhea" id="RHEA-COMP:9699"/>
        <dbReference type="Rhea" id="RHEA-COMP:10636"/>
        <dbReference type="Rhea" id="RHEA-COMP:10637"/>
        <dbReference type="ChEBI" id="CHEBI:78442"/>
        <dbReference type="ChEBI" id="CHEBI:78531"/>
        <dbReference type="ChEBI" id="CHEBI:78597"/>
        <dbReference type="ChEBI" id="CHEBI:83561"/>
        <dbReference type="EC" id="2.3.2.6"/>
    </reaction>
</comment>
<organism evidence="16 17">
    <name type="scientific">Acidithiobacillus caldus (strain ATCC 51756 / DSM 8584 / KU)</name>
    <dbReference type="NCBI Taxonomy" id="637389"/>
    <lineage>
        <taxon>Bacteria</taxon>
        <taxon>Pseudomonadati</taxon>
        <taxon>Pseudomonadota</taxon>
        <taxon>Acidithiobacillia</taxon>
        <taxon>Acidithiobacillales</taxon>
        <taxon>Acidithiobacillaceae</taxon>
        <taxon>Acidithiobacillus</taxon>
    </lineage>
</organism>
<dbReference type="InterPro" id="IPR042203">
    <property type="entry name" value="Leu/Phe-tRNA_Trfase_C"/>
</dbReference>
<evidence type="ECO:0000313" key="16">
    <source>
        <dbReference type="EMBL" id="AIA56313.1"/>
    </source>
</evidence>
<dbReference type="Pfam" id="PF03588">
    <property type="entry name" value="Leu_Phe_trans"/>
    <property type="match status" value="1"/>
</dbReference>
<sequence>MSTLRPGGFGPALLQRKVRAFPDPEHMAGDIVAVGGDLRAERLLQAYSQGIFPWFSAGDPILWWSPDPRGVLFPAAVHGSRSLRKSARRGGWELAIDRDFAGVVAGCAMPRADQDGTWITADMALAYQTLFRAGYAHSFEVYAGRDLVGGLYGVALGGVFFGESMFSRARDASKWALYALARHLEAWGFCLIDTQFLTAHLQRMGAVELSRFEFLRLLRLALSVEPAAHWSPSLELLEGRLEV</sequence>
<dbReference type="GO" id="GO:0030163">
    <property type="term" value="P:protein catabolic process"/>
    <property type="evidence" value="ECO:0007669"/>
    <property type="project" value="UniProtKB-UniRule"/>
</dbReference>
<dbReference type="InterPro" id="IPR016181">
    <property type="entry name" value="Acyl_CoA_acyltransferase"/>
</dbReference>
<dbReference type="SUPFAM" id="SSF55729">
    <property type="entry name" value="Acyl-CoA N-acyltransferases (Nat)"/>
    <property type="match status" value="1"/>
</dbReference>
<evidence type="ECO:0000256" key="5">
    <source>
        <dbReference type="ARBA" id="ARBA00050607"/>
    </source>
</evidence>
<comment type="catalytic activity">
    <reaction evidence="7 15">
        <text>N-terminal L-lysyl-[protein] + L-leucyl-tRNA(Leu) = N-terminal L-leucyl-L-lysyl-[protein] + tRNA(Leu) + H(+)</text>
        <dbReference type="Rhea" id="RHEA:12340"/>
        <dbReference type="Rhea" id="RHEA-COMP:9613"/>
        <dbReference type="Rhea" id="RHEA-COMP:9622"/>
        <dbReference type="Rhea" id="RHEA-COMP:12670"/>
        <dbReference type="Rhea" id="RHEA-COMP:12671"/>
        <dbReference type="ChEBI" id="CHEBI:15378"/>
        <dbReference type="ChEBI" id="CHEBI:65249"/>
        <dbReference type="ChEBI" id="CHEBI:78442"/>
        <dbReference type="ChEBI" id="CHEBI:78494"/>
        <dbReference type="ChEBI" id="CHEBI:133043"/>
        <dbReference type="EC" id="2.3.2.6"/>
    </reaction>
</comment>
<dbReference type="EMBL" id="CP005986">
    <property type="protein sequence ID" value="AIA56313.1"/>
    <property type="molecule type" value="Genomic_DNA"/>
</dbReference>
<dbReference type="Proteomes" id="UP000005522">
    <property type="component" value="Chromosome"/>
</dbReference>
<dbReference type="KEGG" id="acz:Acaty_c2469"/>